<protein>
    <recommendedName>
        <fullName evidence="4">BTB domain-containing protein</fullName>
    </recommendedName>
</protein>
<feature type="region of interest" description="Disordered" evidence="1">
    <location>
        <begin position="241"/>
        <end position="260"/>
    </location>
</feature>
<dbReference type="GeneID" id="59350232"/>
<sequence>MSLVRDSPDTWTANGVESSFRVSFDVDSSPTGTTDVCGWGWRFKWDSSYGPIAVYFDPYLVANAEYGRVSCTANVVATGLSKYGLDYSLRTFSFNLPLSRFISESPSTEPPQNTQNSALIGSWTHRKMKRFSSTFNSQPPILKLTISFEATFALTPPQPVTIQTRLPFSDEPLPTRVRASLVDTIHGGELIDVKFWAYSRTRKGYAYNSRPLYGNLRLMRGTSKQFDKDLDDMFSGFFESGQTDITNDQAPEDAFDGYDYMSDSDLEDGEEFDGDTDMHGQETGPDEVEQPVAGPSTQRRSTSPDVIVKQELQGRRGHRIVIKGHAYNTWKALIYYLYTGKIHFREVGGRVSRFDLSYRYPREDGAPECSPKSMYKLADKHGLAELKLLAFEAIRARLSVDTIVHEVFSNFTAMFDEVKTMQVAFLRANLQTAAVRESMTRRLLYFCAERGSSASAAVLQDVIFGPAPASPPAQSVEKPEELDWNDSYGT</sequence>
<evidence type="ECO:0008006" key="4">
    <source>
        <dbReference type="Google" id="ProtNLM"/>
    </source>
</evidence>
<dbReference type="Gene3D" id="3.30.710.10">
    <property type="entry name" value="Potassium Channel Kv1.1, Chain A"/>
    <property type="match status" value="1"/>
</dbReference>
<gene>
    <name evidence="2" type="ORF">MIND_01115400</name>
</gene>
<dbReference type="RefSeq" id="XP_037215548.1">
    <property type="nucleotide sequence ID" value="XM_037367716.1"/>
</dbReference>
<name>A0A8H6S735_9AGAR</name>
<reference evidence="2" key="1">
    <citation type="submission" date="2020-05" db="EMBL/GenBank/DDBJ databases">
        <title>Mycena genomes resolve the evolution of fungal bioluminescence.</title>
        <authorList>
            <person name="Tsai I.J."/>
        </authorList>
    </citation>
    <scope>NUCLEOTIDE SEQUENCE</scope>
    <source>
        <strain evidence="2">171206Taipei</strain>
    </source>
</reference>
<comment type="caution">
    <text evidence="2">The sequence shown here is derived from an EMBL/GenBank/DDBJ whole genome shotgun (WGS) entry which is preliminary data.</text>
</comment>
<proteinExistence type="predicted"/>
<keyword evidence="3" id="KW-1185">Reference proteome</keyword>
<feature type="compositionally biased region" description="Acidic residues" evidence="1">
    <location>
        <begin position="250"/>
        <end position="260"/>
    </location>
</feature>
<accession>A0A8H6S735</accession>
<organism evidence="2 3">
    <name type="scientific">Mycena indigotica</name>
    <dbReference type="NCBI Taxonomy" id="2126181"/>
    <lineage>
        <taxon>Eukaryota</taxon>
        <taxon>Fungi</taxon>
        <taxon>Dikarya</taxon>
        <taxon>Basidiomycota</taxon>
        <taxon>Agaricomycotina</taxon>
        <taxon>Agaricomycetes</taxon>
        <taxon>Agaricomycetidae</taxon>
        <taxon>Agaricales</taxon>
        <taxon>Marasmiineae</taxon>
        <taxon>Mycenaceae</taxon>
        <taxon>Mycena</taxon>
    </lineage>
</organism>
<dbReference type="Proteomes" id="UP000636479">
    <property type="component" value="Unassembled WGS sequence"/>
</dbReference>
<dbReference type="AlphaFoldDB" id="A0A8H6S735"/>
<feature type="region of interest" description="Disordered" evidence="1">
    <location>
        <begin position="469"/>
        <end position="490"/>
    </location>
</feature>
<feature type="compositionally biased region" description="Polar residues" evidence="1">
    <location>
        <begin position="295"/>
        <end position="304"/>
    </location>
</feature>
<dbReference type="EMBL" id="JACAZF010000010">
    <property type="protein sequence ID" value="KAF7293385.1"/>
    <property type="molecule type" value="Genomic_DNA"/>
</dbReference>
<evidence type="ECO:0000313" key="2">
    <source>
        <dbReference type="EMBL" id="KAF7293385.1"/>
    </source>
</evidence>
<feature type="region of interest" description="Disordered" evidence="1">
    <location>
        <begin position="266"/>
        <end position="305"/>
    </location>
</feature>
<feature type="compositionally biased region" description="Acidic residues" evidence="1">
    <location>
        <begin position="266"/>
        <end position="275"/>
    </location>
</feature>
<dbReference type="InterPro" id="IPR011333">
    <property type="entry name" value="SKP1/BTB/POZ_sf"/>
</dbReference>
<evidence type="ECO:0000256" key="1">
    <source>
        <dbReference type="SAM" id="MobiDB-lite"/>
    </source>
</evidence>
<dbReference type="OrthoDB" id="6359816at2759"/>
<evidence type="ECO:0000313" key="3">
    <source>
        <dbReference type="Proteomes" id="UP000636479"/>
    </source>
</evidence>